<evidence type="ECO:0000256" key="1">
    <source>
        <dbReference type="SAM" id="MobiDB-lite"/>
    </source>
</evidence>
<protein>
    <submittedName>
        <fullName evidence="2">Uncharacterized protein</fullName>
    </submittedName>
</protein>
<feature type="compositionally biased region" description="Basic residues" evidence="1">
    <location>
        <begin position="133"/>
        <end position="144"/>
    </location>
</feature>
<reference evidence="2 3" key="1">
    <citation type="submission" date="2016-07" db="EMBL/GenBank/DDBJ databases">
        <title>Draft genome of the white-rot fungus Obba rivulosa 3A-2.</title>
        <authorList>
            <consortium name="DOE Joint Genome Institute"/>
            <person name="Miettinen O."/>
            <person name="Riley R."/>
            <person name="Acob R."/>
            <person name="Barry K."/>
            <person name="Cullen D."/>
            <person name="De Vries R."/>
            <person name="Hainaut M."/>
            <person name="Hatakka A."/>
            <person name="Henrissat B."/>
            <person name="Hilden K."/>
            <person name="Kuo R."/>
            <person name="Labutti K."/>
            <person name="Lipzen A."/>
            <person name="Makela M.R."/>
            <person name="Sandor L."/>
            <person name="Spatafora J.W."/>
            <person name="Grigoriev I.V."/>
            <person name="Hibbett D.S."/>
        </authorList>
    </citation>
    <scope>NUCLEOTIDE SEQUENCE [LARGE SCALE GENOMIC DNA]</scope>
    <source>
        <strain evidence="2 3">3A-2</strain>
    </source>
</reference>
<evidence type="ECO:0000313" key="3">
    <source>
        <dbReference type="Proteomes" id="UP000250043"/>
    </source>
</evidence>
<evidence type="ECO:0000313" key="2">
    <source>
        <dbReference type="EMBL" id="OCH86615.1"/>
    </source>
</evidence>
<proteinExistence type="predicted"/>
<dbReference type="AlphaFoldDB" id="A0A8E2AQP6"/>
<organism evidence="2 3">
    <name type="scientific">Obba rivulosa</name>
    <dbReference type="NCBI Taxonomy" id="1052685"/>
    <lineage>
        <taxon>Eukaryota</taxon>
        <taxon>Fungi</taxon>
        <taxon>Dikarya</taxon>
        <taxon>Basidiomycota</taxon>
        <taxon>Agaricomycotina</taxon>
        <taxon>Agaricomycetes</taxon>
        <taxon>Polyporales</taxon>
        <taxon>Gelatoporiaceae</taxon>
        <taxon>Obba</taxon>
    </lineage>
</organism>
<name>A0A8E2AQP6_9APHY</name>
<gene>
    <name evidence="2" type="ORF">OBBRIDRAFT_797031</name>
</gene>
<feature type="region of interest" description="Disordered" evidence="1">
    <location>
        <begin position="123"/>
        <end position="150"/>
    </location>
</feature>
<keyword evidence="3" id="KW-1185">Reference proteome</keyword>
<dbReference type="EMBL" id="KV722519">
    <property type="protein sequence ID" value="OCH86615.1"/>
    <property type="molecule type" value="Genomic_DNA"/>
</dbReference>
<sequence length="206" mass="22724">MHDAKAELLSDIDFVLAHPENLPRMRKLLVEDRWSSGMMTRAGLGLPEQFDAFIGMWTAPAKMASFCTVHISECSSVRESLLELPKLSSVASGSVWRGWFWRTAGRSNTSPLSRLAVAAGSHGTLSATEKGRLRSRPMSGRRSRGSTMPLGSMTSARGWCKFARVIPKAACDVVNRPDRMALMCLGGFCRSCAPYDIHNPVRWHSI</sequence>
<accession>A0A8E2AQP6</accession>
<dbReference type="Proteomes" id="UP000250043">
    <property type="component" value="Unassembled WGS sequence"/>
</dbReference>